<dbReference type="Pfam" id="PF00583">
    <property type="entry name" value="Acetyltransf_1"/>
    <property type="match status" value="1"/>
</dbReference>
<accession>A0A4Y5YJ11</accession>
<protein>
    <submittedName>
        <fullName evidence="2">GNAT family N-acetyltransferase</fullName>
    </submittedName>
</protein>
<proteinExistence type="predicted"/>
<dbReference type="AlphaFoldDB" id="A0A4Y5YJ11"/>
<dbReference type="KEGG" id="spol:FH971_16690"/>
<dbReference type="EMBL" id="CP041036">
    <property type="protein sequence ID" value="QDE32453.1"/>
    <property type="molecule type" value="Genomic_DNA"/>
</dbReference>
<dbReference type="InterPro" id="IPR016181">
    <property type="entry name" value="Acyl_CoA_acyltransferase"/>
</dbReference>
<sequence>MSFIIRKALLTDVAAIVQLERAHVDDELLDSNSQLHAHSLRKGEVIQLINQHWFLVAEEQGHIVGYVMAAKWSFFSAQPLYRHIIQKIKFADLNGQAISTTNSCQYGPVWIQESKRGQGIFAALVSELKRQVRDTFPFMVTYVAADNARSLAAHKQKAAMTEIDQFSFEQRDYYLLATSNIA</sequence>
<name>A0A4Y5YJ11_9GAMM</name>
<evidence type="ECO:0000313" key="2">
    <source>
        <dbReference type="EMBL" id="QDE32453.1"/>
    </source>
</evidence>
<gene>
    <name evidence="2" type="ORF">FH971_16690</name>
</gene>
<dbReference type="Proteomes" id="UP000319809">
    <property type="component" value="Chromosome"/>
</dbReference>
<dbReference type="RefSeq" id="WP_137225651.1">
    <property type="nucleotide sequence ID" value="NZ_CP041036.1"/>
</dbReference>
<reference evidence="2 3" key="1">
    <citation type="submission" date="2019-06" db="EMBL/GenBank/DDBJ databases">
        <title>The genome of Shewanella sp. SM1901.</title>
        <authorList>
            <person name="Cha Q."/>
        </authorList>
    </citation>
    <scope>NUCLEOTIDE SEQUENCE [LARGE SCALE GENOMIC DNA]</scope>
    <source>
        <strain evidence="2 3">SM1901</strain>
    </source>
</reference>
<keyword evidence="2" id="KW-0808">Transferase</keyword>
<feature type="domain" description="N-acetyltransferase" evidence="1">
    <location>
        <begin position="3"/>
        <end position="182"/>
    </location>
</feature>
<dbReference type="InterPro" id="IPR000182">
    <property type="entry name" value="GNAT_dom"/>
</dbReference>
<organism evidence="2 3">
    <name type="scientific">Shewanella polaris</name>
    <dbReference type="NCBI Taxonomy" id="2588449"/>
    <lineage>
        <taxon>Bacteria</taxon>
        <taxon>Pseudomonadati</taxon>
        <taxon>Pseudomonadota</taxon>
        <taxon>Gammaproteobacteria</taxon>
        <taxon>Alteromonadales</taxon>
        <taxon>Shewanellaceae</taxon>
        <taxon>Shewanella</taxon>
    </lineage>
</organism>
<dbReference type="GO" id="GO:0016747">
    <property type="term" value="F:acyltransferase activity, transferring groups other than amino-acyl groups"/>
    <property type="evidence" value="ECO:0007669"/>
    <property type="project" value="InterPro"/>
</dbReference>
<evidence type="ECO:0000313" key="3">
    <source>
        <dbReference type="Proteomes" id="UP000319809"/>
    </source>
</evidence>
<dbReference type="PROSITE" id="PS51186">
    <property type="entry name" value="GNAT"/>
    <property type="match status" value="1"/>
</dbReference>
<evidence type="ECO:0000259" key="1">
    <source>
        <dbReference type="PROSITE" id="PS51186"/>
    </source>
</evidence>
<dbReference type="SUPFAM" id="SSF55729">
    <property type="entry name" value="Acyl-CoA N-acyltransferases (Nat)"/>
    <property type="match status" value="1"/>
</dbReference>
<keyword evidence="3" id="KW-1185">Reference proteome</keyword>
<dbReference type="Gene3D" id="3.40.630.30">
    <property type="match status" value="1"/>
</dbReference>